<proteinExistence type="predicted"/>
<organism evidence="6 7">
    <name type="scientific">Psittacicella gerlachiana</name>
    <dbReference type="NCBI Taxonomy" id="2028574"/>
    <lineage>
        <taxon>Bacteria</taxon>
        <taxon>Pseudomonadati</taxon>
        <taxon>Pseudomonadota</taxon>
        <taxon>Gammaproteobacteria</taxon>
        <taxon>Pasteurellales</taxon>
        <taxon>Psittacicellaceae</taxon>
        <taxon>Psittacicella</taxon>
    </lineage>
</organism>
<gene>
    <name evidence="6" type="ORF">CKF59_03505</name>
</gene>
<name>A0A3A1YB79_9GAMM</name>
<dbReference type="PROSITE" id="PS50977">
    <property type="entry name" value="HTH_TETR_2"/>
    <property type="match status" value="1"/>
</dbReference>
<reference evidence="6 7" key="1">
    <citation type="submission" date="2017-08" db="EMBL/GenBank/DDBJ databases">
        <title>Reclassification of Bisgaard taxon 37 and 44.</title>
        <authorList>
            <person name="Christensen H."/>
        </authorList>
    </citation>
    <scope>NUCLEOTIDE SEQUENCE [LARGE SCALE GENOMIC DNA]</scope>
    <source>
        <strain evidence="6 7">EEAB3T1</strain>
    </source>
</reference>
<dbReference type="OrthoDB" id="4541465at2"/>
<dbReference type="InterPro" id="IPR011075">
    <property type="entry name" value="TetR_C"/>
</dbReference>
<dbReference type="RefSeq" id="WP_119534598.1">
    <property type="nucleotide sequence ID" value="NZ_NRJF01000085.1"/>
</dbReference>
<evidence type="ECO:0000256" key="2">
    <source>
        <dbReference type="ARBA" id="ARBA00023125"/>
    </source>
</evidence>
<feature type="DNA-binding region" description="H-T-H motif" evidence="4">
    <location>
        <begin position="28"/>
        <end position="47"/>
    </location>
</feature>
<dbReference type="EMBL" id="NRJF01000085">
    <property type="protein sequence ID" value="RIY35563.1"/>
    <property type="molecule type" value="Genomic_DNA"/>
</dbReference>
<protein>
    <recommendedName>
        <fullName evidence="5">HTH tetR-type domain-containing protein</fullName>
    </recommendedName>
</protein>
<dbReference type="Pfam" id="PF00440">
    <property type="entry name" value="TetR_N"/>
    <property type="match status" value="1"/>
</dbReference>
<dbReference type="SUPFAM" id="SSF46689">
    <property type="entry name" value="Homeodomain-like"/>
    <property type="match status" value="1"/>
</dbReference>
<evidence type="ECO:0000256" key="4">
    <source>
        <dbReference type="PROSITE-ProRule" id="PRU00335"/>
    </source>
</evidence>
<keyword evidence="7" id="KW-1185">Reference proteome</keyword>
<feature type="domain" description="HTH tetR-type" evidence="5">
    <location>
        <begin position="5"/>
        <end position="65"/>
    </location>
</feature>
<dbReference type="Pfam" id="PF16925">
    <property type="entry name" value="TetR_C_13"/>
    <property type="match status" value="1"/>
</dbReference>
<dbReference type="SUPFAM" id="SSF48498">
    <property type="entry name" value="Tetracyclin repressor-like, C-terminal domain"/>
    <property type="match status" value="1"/>
</dbReference>
<evidence type="ECO:0000256" key="1">
    <source>
        <dbReference type="ARBA" id="ARBA00023015"/>
    </source>
</evidence>
<dbReference type="InterPro" id="IPR009057">
    <property type="entry name" value="Homeodomain-like_sf"/>
</dbReference>
<sequence>MKQGEETKNYLIAVGKDLIAHKGFTAVGLNEILTTANVPKGSFYHYFSSKEVFGLAILEAYFTQYLEELKQLFNTSESFEYKVLTYWQQWQEREIAQQGCLIVKLSAEISDLSEVMRASMQRGLEAISEFFWQQIKLAQAQGELSSQVEAEELTAFLFQNWLGACLSYKINRPLTRCFTLATQHTQKLLELYKI</sequence>
<dbReference type="AlphaFoldDB" id="A0A3A1YB79"/>
<keyword evidence="1" id="KW-0805">Transcription regulation</keyword>
<evidence type="ECO:0000259" key="5">
    <source>
        <dbReference type="PROSITE" id="PS50977"/>
    </source>
</evidence>
<evidence type="ECO:0000313" key="6">
    <source>
        <dbReference type="EMBL" id="RIY35563.1"/>
    </source>
</evidence>
<dbReference type="PANTHER" id="PTHR47506:SF6">
    <property type="entry name" value="HTH-TYPE TRANSCRIPTIONAL REPRESSOR NEMR"/>
    <property type="match status" value="1"/>
</dbReference>
<accession>A0A3A1YB79</accession>
<dbReference type="PANTHER" id="PTHR47506">
    <property type="entry name" value="TRANSCRIPTIONAL REGULATORY PROTEIN"/>
    <property type="match status" value="1"/>
</dbReference>
<evidence type="ECO:0000313" key="7">
    <source>
        <dbReference type="Proteomes" id="UP000265964"/>
    </source>
</evidence>
<keyword evidence="2 4" id="KW-0238">DNA-binding</keyword>
<dbReference type="Gene3D" id="1.10.357.10">
    <property type="entry name" value="Tetracycline Repressor, domain 2"/>
    <property type="match status" value="1"/>
</dbReference>
<dbReference type="InterPro" id="IPR036271">
    <property type="entry name" value="Tet_transcr_reg_TetR-rel_C_sf"/>
</dbReference>
<keyword evidence="3" id="KW-0804">Transcription</keyword>
<dbReference type="Proteomes" id="UP000265964">
    <property type="component" value="Unassembled WGS sequence"/>
</dbReference>
<dbReference type="InterPro" id="IPR001647">
    <property type="entry name" value="HTH_TetR"/>
</dbReference>
<evidence type="ECO:0000256" key="3">
    <source>
        <dbReference type="ARBA" id="ARBA00023163"/>
    </source>
</evidence>
<dbReference type="GO" id="GO:0003677">
    <property type="term" value="F:DNA binding"/>
    <property type="evidence" value="ECO:0007669"/>
    <property type="project" value="UniProtKB-UniRule"/>
</dbReference>
<comment type="caution">
    <text evidence="6">The sequence shown here is derived from an EMBL/GenBank/DDBJ whole genome shotgun (WGS) entry which is preliminary data.</text>
</comment>